<organism evidence="2 3">
    <name type="scientific">Candidatus Shapirobacteria bacterium CG09_land_8_20_14_0_10_39_12</name>
    <dbReference type="NCBI Taxonomy" id="1974885"/>
    <lineage>
        <taxon>Bacteria</taxon>
        <taxon>Candidatus Shapironibacteriota</taxon>
    </lineage>
</organism>
<evidence type="ECO:0000313" key="3">
    <source>
        <dbReference type="Proteomes" id="UP000230775"/>
    </source>
</evidence>
<proteinExistence type="predicted"/>
<dbReference type="AlphaFoldDB" id="A0A2H0WRB9"/>
<keyword evidence="1" id="KW-0812">Transmembrane</keyword>
<sequence>MYHRLLKSNGSYILGNSPKSCQGGFLGKILLFLIFFLLLSLCVLFKPLMAYAAMFTDCYSNEKKVGVLRVSNSFHQWLTNGLGAEVLFFDYLNNEVLNKEISLKIGDKAWTISSLLTNDLGAYWYNFAYGITGSRCGYVWASARWRSTQDGQIHYCNLKVPNLDDSGYPVSNFINRSCISSVCRYTGNSLAAAAYIYGYNPNNPSDNTAISFVRPEGKNCQTDYTFYLNGVPARGDKGFTTRYGSAIECVLTWDEELTSTRGVVEAYVSPQPPNGFTAAQARLHMYNYINDNVCGSPESNITPTPTITPPSGGSSKNICSKVTGYVKNKITGKGIKGAKVTAHGIDNSVGNCLGKHYGCSTVTTNSAGYFEISCANVADINTKCLGVYETNKVGFTDAYGVYGPTGSTAWNNNTIMYNNPQINTCGNFYFFDKN</sequence>
<reference evidence="3" key="1">
    <citation type="submission" date="2017-09" db="EMBL/GenBank/DDBJ databases">
        <title>Depth-based differentiation of microbial function through sediment-hosted aquifers and enrichment of novel symbionts in the deep terrestrial subsurface.</title>
        <authorList>
            <person name="Probst A.J."/>
            <person name="Ladd B."/>
            <person name="Jarett J.K."/>
            <person name="Geller-Mcgrath D.E."/>
            <person name="Sieber C.M.K."/>
            <person name="Emerson J.B."/>
            <person name="Anantharaman K."/>
            <person name="Thomas B.C."/>
            <person name="Malmstrom R."/>
            <person name="Stieglmeier M."/>
            <person name="Klingl A."/>
            <person name="Woyke T."/>
            <person name="Ryan C.M."/>
            <person name="Banfield J.F."/>
        </authorList>
    </citation>
    <scope>NUCLEOTIDE SEQUENCE [LARGE SCALE GENOMIC DNA]</scope>
</reference>
<protein>
    <submittedName>
        <fullName evidence="2">Uncharacterized protein</fullName>
    </submittedName>
</protein>
<dbReference type="EMBL" id="PEZI01000053">
    <property type="protein sequence ID" value="PIS14459.1"/>
    <property type="molecule type" value="Genomic_DNA"/>
</dbReference>
<dbReference type="Proteomes" id="UP000230775">
    <property type="component" value="Unassembled WGS sequence"/>
</dbReference>
<evidence type="ECO:0000313" key="2">
    <source>
        <dbReference type="EMBL" id="PIS14459.1"/>
    </source>
</evidence>
<dbReference type="Gene3D" id="2.60.40.1120">
    <property type="entry name" value="Carboxypeptidase-like, regulatory domain"/>
    <property type="match status" value="1"/>
</dbReference>
<gene>
    <name evidence="2" type="ORF">COT64_02530</name>
</gene>
<keyword evidence="1" id="KW-0472">Membrane</keyword>
<comment type="caution">
    <text evidence="2">The sequence shown here is derived from an EMBL/GenBank/DDBJ whole genome shotgun (WGS) entry which is preliminary data.</text>
</comment>
<feature type="transmembrane region" description="Helical" evidence="1">
    <location>
        <begin position="29"/>
        <end position="54"/>
    </location>
</feature>
<name>A0A2H0WRB9_9BACT</name>
<evidence type="ECO:0000256" key="1">
    <source>
        <dbReference type="SAM" id="Phobius"/>
    </source>
</evidence>
<accession>A0A2H0WRB9</accession>
<keyword evidence="1" id="KW-1133">Transmembrane helix</keyword>